<gene>
    <name evidence="1" type="ORF">I79_021322</name>
</gene>
<dbReference type="Proteomes" id="UP000001075">
    <property type="component" value="Unassembled WGS sequence"/>
</dbReference>
<dbReference type="AlphaFoldDB" id="G3ICC9"/>
<accession>G3ICC9</accession>
<proteinExistence type="predicted"/>
<evidence type="ECO:0000313" key="1">
    <source>
        <dbReference type="EMBL" id="EGW14073.1"/>
    </source>
</evidence>
<organism evidence="1 2">
    <name type="scientific">Cricetulus griseus</name>
    <name type="common">Chinese hamster</name>
    <name type="synonym">Cricetulus barabensis griseus</name>
    <dbReference type="NCBI Taxonomy" id="10029"/>
    <lineage>
        <taxon>Eukaryota</taxon>
        <taxon>Metazoa</taxon>
        <taxon>Chordata</taxon>
        <taxon>Craniata</taxon>
        <taxon>Vertebrata</taxon>
        <taxon>Euteleostomi</taxon>
        <taxon>Mammalia</taxon>
        <taxon>Eutheria</taxon>
        <taxon>Euarchontoglires</taxon>
        <taxon>Glires</taxon>
        <taxon>Rodentia</taxon>
        <taxon>Myomorpha</taxon>
        <taxon>Muroidea</taxon>
        <taxon>Cricetidae</taxon>
        <taxon>Cricetinae</taxon>
        <taxon>Cricetulus</taxon>
    </lineage>
</organism>
<sequence>MNVGVSAESLEIYGASCSRSVLIPSIGMDFGNLIHIEVYSLSQDTRGRAYALSQRI</sequence>
<protein>
    <submittedName>
        <fullName evidence="1">Uncharacterized protein</fullName>
    </submittedName>
</protein>
<dbReference type="InParanoid" id="G3ICC9"/>
<evidence type="ECO:0000313" key="2">
    <source>
        <dbReference type="Proteomes" id="UP000001075"/>
    </source>
</evidence>
<name>G3ICC9_CRIGR</name>
<dbReference type="EMBL" id="JH001909">
    <property type="protein sequence ID" value="EGW14073.1"/>
    <property type="molecule type" value="Genomic_DNA"/>
</dbReference>
<reference evidence="2" key="1">
    <citation type="journal article" date="2011" name="Nat. Biotechnol.">
        <title>The genomic sequence of the Chinese hamster ovary (CHO)-K1 cell line.</title>
        <authorList>
            <person name="Xu X."/>
            <person name="Nagarajan H."/>
            <person name="Lewis N.E."/>
            <person name="Pan S."/>
            <person name="Cai Z."/>
            <person name="Liu X."/>
            <person name="Chen W."/>
            <person name="Xie M."/>
            <person name="Wang W."/>
            <person name="Hammond S."/>
            <person name="Andersen M.R."/>
            <person name="Neff N."/>
            <person name="Passarelli B."/>
            <person name="Koh W."/>
            <person name="Fan H.C."/>
            <person name="Wang J."/>
            <person name="Gui Y."/>
            <person name="Lee K.H."/>
            <person name="Betenbaugh M.J."/>
            <person name="Quake S.R."/>
            <person name="Famili I."/>
            <person name="Palsson B.O."/>
            <person name="Wang J."/>
        </authorList>
    </citation>
    <scope>NUCLEOTIDE SEQUENCE [LARGE SCALE GENOMIC DNA]</scope>
    <source>
        <strain evidence="2">CHO K1 cell line</strain>
    </source>
</reference>